<comment type="caution">
    <text evidence="1">The sequence shown here is derived from an EMBL/GenBank/DDBJ whole genome shotgun (WGS) entry which is preliminary data.</text>
</comment>
<dbReference type="AlphaFoldDB" id="A0AAD8SWE0"/>
<protein>
    <submittedName>
        <fullName evidence="1">Uncharacterized protein</fullName>
    </submittedName>
</protein>
<sequence>MLTLKLKVWSAPAMVDGDGEEFAIPGDLLQKEMMKLSRFLAPLDACLRPDAPLDETLLLDQATSSGVAPVDGFVFNSGDSEWMVARDRERLRRIEVVEVNKEWSGSGSFCGVRDDLIVDENVVYWRCRAVELGDDDDEDISPRTILDARETVFGRGLGCSWASTWAAVGLASGCCGLNSKSSETSVTVVVNTAEFAVEILFGRVYINHGTMEEHRGGGRYRCGGHAREWDSISWPCHGSRRGS</sequence>
<gene>
    <name evidence="1" type="ORF">QYE76_052872</name>
</gene>
<name>A0AAD8SWE0_LOLMU</name>
<accession>A0AAD8SWE0</accession>
<evidence type="ECO:0000313" key="1">
    <source>
        <dbReference type="EMBL" id="KAK1664713.1"/>
    </source>
</evidence>
<dbReference type="EMBL" id="JAUUTY010000003">
    <property type="protein sequence ID" value="KAK1664713.1"/>
    <property type="molecule type" value="Genomic_DNA"/>
</dbReference>
<proteinExistence type="predicted"/>
<organism evidence="1 2">
    <name type="scientific">Lolium multiflorum</name>
    <name type="common">Italian ryegrass</name>
    <name type="synonym">Lolium perenne subsp. multiflorum</name>
    <dbReference type="NCBI Taxonomy" id="4521"/>
    <lineage>
        <taxon>Eukaryota</taxon>
        <taxon>Viridiplantae</taxon>
        <taxon>Streptophyta</taxon>
        <taxon>Embryophyta</taxon>
        <taxon>Tracheophyta</taxon>
        <taxon>Spermatophyta</taxon>
        <taxon>Magnoliopsida</taxon>
        <taxon>Liliopsida</taxon>
        <taxon>Poales</taxon>
        <taxon>Poaceae</taxon>
        <taxon>BOP clade</taxon>
        <taxon>Pooideae</taxon>
        <taxon>Poodae</taxon>
        <taxon>Poeae</taxon>
        <taxon>Poeae Chloroplast Group 2 (Poeae type)</taxon>
        <taxon>Loliodinae</taxon>
        <taxon>Loliinae</taxon>
        <taxon>Lolium</taxon>
    </lineage>
</organism>
<keyword evidence="2" id="KW-1185">Reference proteome</keyword>
<evidence type="ECO:0000313" key="2">
    <source>
        <dbReference type="Proteomes" id="UP001231189"/>
    </source>
</evidence>
<reference evidence="1" key="1">
    <citation type="submission" date="2023-07" db="EMBL/GenBank/DDBJ databases">
        <title>A chromosome-level genome assembly of Lolium multiflorum.</title>
        <authorList>
            <person name="Chen Y."/>
            <person name="Copetti D."/>
            <person name="Kolliker R."/>
            <person name="Studer B."/>
        </authorList>
    </citation>
    <scope>NUCLEOTIDE SEQUENCE</scope>
    <source>
        <strain evidence="1">02402/16</strain>
        <tissue evidence="1">Leaf</tissue>
    </source>
</reference>
<dbReference type="Proteomes" id="UP001231189">
    <property type="component" value="Unassembled WGS sequence"/>
</dbReference>